<gene>
    <name evidence="1" type="ORF">LX87_04102</name>
</gene>
<dbReference type="OrthoDB" id="929568at2"/>
<dbReference type="Proteomes" id="UP000248790">
    <property type="component" value="Unassembled WGS sequence"/>
</dbReference>
<dbReference type="EMBL" id="QLMC01000005">
    <property type="protein sequence ID" value="RAJ94217.1"/>
    <property type="molecule type" value="Genomic_DNA"/>
</dbReference>
<reference evidence="1 2" key="1">
    <citation type="submission" date="2018-06" db="EMBL/GenBank/DDBJ databases">
        <title>Genomic Encyclopedia of Archaeal and Bacterial Type Strains, Phase II (KMG-II): from individual species to whole genera.</title>
        <authorList>
            <person name="Goeker M."/>
        </authorList>
    </citation>
    <scope>NUCLEOTIDE SEQUENCE [LARGE SCALE GENOMIC DNA]</scope>
    <source>
        <strain evidence="1 2">DSM 21851</strain>
    </source>
</reference>
<dbReference type="AlphaFoldDB" id="A0A327WSH5"/>
<accession>A0A327WSH5</accession>
<comment type="caution">
    <text evidence="1">The sequence shown here is derived from an EMBL/GenBank/DDBJ whole genome shotgun (WGS) entry which is preliminary data.</text>
</comment>
<keyword evidence="2" id="KW-1185">Reference proteome</keyword>
<name>A0A327WSH5_LARAB</name>
<dbReference type="RefSeq" id="WP_111630126.1">
    <property type="nucleotide sequence ID" value="NZ_QLMC01000005.1"/>
</dbReference>
<evidence type="ECO:0000313" key="2">
    <source>
        <dbReference type="Proteomes" id="UP000248790"/>
    </source>
</evidence>
<proteinExistence type="predicted"/>
<evidence type="ECO:0000313" key="1">
    <source>
        <dbReference type="EMBL" id="RAJ94217.1"/>
    </source>
</evidence>
<protein>
    <submittedName>
        <fullName evidence="1">Uncharacterized protein</fullName>
    </submittedName>
</protein>
<organism evidence="1 2">
    <name type="scientific">Larkinella arboricola</name>
    <dbReference type="NCBI Taxonomy" id="643671"/>
    <lineage>
        <taxon>Bacteria</taxon>
        <taxon>Pseudomonadati</taxon>
        <taxon>Bacteroidota</taxon>
        <taxon>Cytophagia</taxon>
        <taxon>Cytophagales</taxon>
        <taxon>Spirosomataceae</taxon>
        <taxon>Larkinella</taxon>
    </lineage>
</organism>
<sequence length="328" mass="35923">MSALNLTALATSLETYARDNQEHIFLRALIPGLEGIEGSPIIPIAQYMTMMQATDEVVLTNLEVGDVLQPGGKDTFNPTANAVNFKPRIGKVRQAKVDLQFIHSKIVALYKSYMGQVKAKQIDPEAIPFEEYIAARVVAKMQENIRVKFLYNGVYNAAGTGPLDVNNGIKTQLLEAIADGDVPAGNIIDTAILSATNSVAEIEKIIAGIPDSEFYAGDLICVCNRTVKTNYEADYRSKYGTLPYNQGQLKPNIVGTDIPFIVEPGLTGFNRPIFTTRGNLVYLYDDMSGSDTLAVDYNKRTRDIAWMMDIQVGAGIAVAEQIWTNDNA</sequence>